<evidence type="ECO:0000313" key="1">
    <source>
        <dbReference type="EMBL" id="EAA17327.1"/>
    </source>
</evidence>
<dbReference type="InParanoid" id="Q7RDV1"/>
<dbReference type="AlphaFoldDB" id="Q7RDV1"/>
<sequence>YVILFMLMAIPLFWLHI</sequence>
<keyword evidence="2" id="KW-1185">Reference proteome</keyword>
<gene>
    <name evidence="1" type="ORF">PY05319</name>
</gene>
<accession>Q7RDV1</accession>
<feature type="non-terminal residue" evidence="1">
    <location>
        <position position="1"/>
    </location>
</feature>
<evidence type="ECO:0000313" key="2">
    <source>
        <dbReference type="Proteomes" id="UP000008553"/>
    </source>
</evidence>
<name>Q7RDV1_PLAYO</name>
<protein>
    <submittedName>
        <fullName evidence="1">Uncharacterized protein</fullName>
    </submittedName>
</protein>
<dbReference type="EMBL" id="AABL01001677">
    <property type="protein sequence ID" value="EAA17327.1"/>
    <property type="molecule type" value="Genomic_DNA"/>
</dbReference>
<reference evidence="1 2" key="1">
    <citation type="journal article" date="2002" name="Nature">
        <title>Genome sequence and comparative analysis of the model rodent malaria parasite Plasmodium yoelii yoelii.</title>
        <authorList>
            <person name="Carlton J.M."/>
            <person name="Angiuoli S.V."/>
            <person name="Suh B.B."/>
            <person name="Kooij T.W."/>
            <person name="Pertea M."/>
            <person name="Silva J.C."/>
            <person name="Ermolaeva M.D."/>
            <person name="Allen J.E."/>
            <person name="Selengut J.D."/>
            <person name="Koo H.L."/>
            <person name="Peterson J.D."/>
            <person name="Pop M."/>
            <person name="Kosack D.S."/>
            <person name="Shumway M.F."/>
            <person name="Bidwell S.L."/>
            <person name="Shallom S.J."/>
            <person name="van Aken S.E."/>
            <person name="Riedmuller S.B."/>
            <person name="Feldblyum T.V."/>
            <person name="Cho J.K."/>
            <person name="Quackenbush J."/>
            <person name="Sedegah M."/>
            <person name="Shoaibi A."/>
            <person name="Cummings L.M."/>
            <person name="Florens L."/>
            <person name="Yates J.R."/>
            <person name="Raine J.D."/>
            <person name="Sinden R.E."/>
            <person name="Harris M.A."/>
            <person name="Cunningham D.A."/>
            <person name="Preiser P.R."/>
            <person name="Bergman L.W."/>
            <person name="Vaidya A.B."/>
            <person name="van Lin L.H."/>
            <person name="Janse C.J."/>
            <person name="Waters A.P."/>
            <person name="Smith H.O."/>
            <person name="White O.R."/>
            <person name="Salzberg S.L."/>
            <person name="Venter J.C."/>
            <person name="Fraser C.M."/>
            <person name="Hoffman S.L."/>
            <person name="Gardner M.J."/>
            <person name="Carucci D.J."/>
        </authorList>
    </citation>
    <scope>NUCLEOTIDE SEQUENCE [LARGE SCALE GENOMIC DNA]</scope>
    <source>
        <strain evidence="1 2">17XNL</strain>
    </source>
</reference>
<proteinExistence type="predicted"/>
<comment type="caution">
    <text evidence="1">The sequence shown here is derived from an EMBL/GenBank/DDBJ whole genome shotgun (WGS) entry which is preliminary data.</text>
</comment>
<dbReference type="Proteomes" id="UP000008553">
    <property type="component" value="Unassembled WGS sequence"/>
</dbReference>
<organism evidence="1 2">
    <name type="scientific">Plasmodium yoelii yoelii</name>
    <dbReference type="NCBI Taxonomy" id="73239"/>
    <lineage>
        <taxon>Eukaryota</taxon>
        <taxon>Sar</taxon>
        <taxon>Alveolata</taxon>
        <taxon>Apicomplexa</taxon>
        <taxon>Aconoidasida</taxon>
        <taxon>Haemosporida</taxon>
        <taxon>Plasmodiidae</taxon>
        <taxon>Plasmodium</taxon>
        <taxon>Plasmodium (Vinckeia)</taxon>
    </lineage>
</organism>
<dbReference type="PaxDb" id="73239-Q7RDV1"/>